<organism evidence="2 3">
    <name type="scientific">Hymenobacter luteus</name>
    <dbReference type="NCBI Taxonomy" id="1411122"/>
    <lineage>
        <taxon>Bacteria</taxon>
        <taxon>Pseudomonadati</taxon>
        <taxon>Bacteroidota</taxon>
        <taxon>Cytophagia</taxon>
        <taxon>Cytophagales</taxon>
        <taxon>Hymenobacteraceae</taxon>
        <taxon>Hymenobacter</taxon>
    </lineage>
</organism>
<evidence type="ECO:0000313" key="2">
    <source>
        <dbReference type="EMBL" id="MBB6059547.1"/>
    </source>
</evidence>
<dbReference type="RefSeq" id="WP_183403980.1">
    <property type="nucleotide sequence ID" value="NZ_JACHGG010000003.1"/>
</dbReference>
<proteinExistence type="predicted"/>
<keyword evidence="3" id="KW-1185">Reference proteome</keyword>
<name>A0A7W9T0W0_9BACT</name>
<dbReference type="Proteomes" id="UP000532746">
    <property type="component" value="Unassembled WGS sequence"/>
</dbReference>
<sequence>MQRFYSALLTGLIGLCLGGCSAPASPTPAYPQNPAISDAQGRPRDSTTFYFPAATWLDAEYALKDRSSKLSVDNQPFDEHRETCRLSMKAASENLYCFGAPVLSNYYLGTDTYRFLWLRSFQRPVLLTLQHRPDGSILRTQLLTKWAILPKTKLSEIIFALPNSTPTQLEKLRAEHKAQQQDPEIQHQLAEKNQPAVQVIAQETTVAVTLEQEQHFHTLLQDSHFQLLPACQSSPDMLDGAYWVLESHQASGYHMVFRYSPDEADGFRKACEYLLDLSSARNEERH</sequence>
<evidence type="ECO:0000256" key="1">
    <source>
        <dbReference type="SAM" id="SignalP"/>
    </source>
</evidence>
<keyword evidence="1" id="KW-0732">Signal</keyword>
<dbReference type="EMBL" id="JACHGG010000003">
    <property type="protein sequence ID" value="MBB6059547.1"/>
    <property type="molecule type" value="Genomic_DNA"/>
</dbReference>
<reference evidence="2 3" key="1">
    <citation type="submission" date="2020-08" db="EMBL/GenBank/DDBJ databases">
        <title>Genomic Encyclopedia of Type Strains, Phase IV (KMG-IV): sequencing the most valuable type-strain genomes for metagenomic binning, comparative biology and taxonomic classification.</title>
        <authorList>
            <person name="Goeker M."/>
        </authorList>
    </citation>
    <scope>NUCLEOTIDE SEQUENCE [LARGE SCALE GENOMIC DNA]</scope>
    <source>
        <strain evidence="2 3">DSM 26718</strain>
    </source>
</reference>
<feature type="signal peptide" evidence="1">
    <location>
        <begin position="1"/>
        <end position="24"/>
    </location>
</feature>
<feature type="chain" id="PRO_5030752468" evidence="1">
    <location>
        <begin position="25"/>
        <end position="286"/>
    </location>
</feature>
<protein>
    <submittedName>
        <fullName evidence="2">Uncharacterized protein</fullName>
    </submittedName>
</protein>
<dbReference type="AlphaFoldDB" id="A0A7W9T0W0"/>
<evidence type="ECO:0000313" key="3">
    <source>
        <dbReference type="Proteomes" id="UP000532746"/>
    </source>
</evidence>
<accession>A0A7W9T0W0</accession>
<gene>
    <name evidence="2" type="ORF">HNQ93_002407</name>
</gene>
<comment type="caution">
    <text evidence="2">The sequence shown here is derived from an EMBL/GenBank/DDBJ whole genome shotgun (WGS) entry which is preliminary data.</text>
</comment>